<dbReference type="NCBIfam" id="NF046030">
    <property type="entry name" value="ProtAdlyltaseSoFic"/>
    <property type="match status" value="1"/>
</dbReference>
<dbReference type="PANTHER" id="PTHR13504:SF35">
    <property type="entry name" value="PROTEIN ADENYLYLTRANSFERASE SOFIC"/>
    <property type="match status" value="1"/>
</dbReference>
<dbReference type="Pfam" id="PF21248">
    <property type="entry name" value="SoFic-like_C"/>
    <property type="match status" value="1"/>
</dbReference>
<comment type="caution">
    <text evidence="6">The sequence shown here is derived from an EMBL/GenBank/DDBJ whole genome shotgun (WGS) entry which is preliminary data.</text>
</comment>
<dbReference type="PIRSF" id="PIRSF038925">
    <property type="entry name" value="AMP-prot_trans"/>
    <property type="match status" value="1"/>
</dbReference>
<sequence>MSQEPKNDNTFNRTWRPQDPYNDLPKLPPQNELETKPILRQAIRSRAALSELKKATELIPNSAMLINTLPLLEAQASSEIENIVTTADQLFRHFQAPEQDNPSIREALRYREALLEGLRDLETRPLCTRSAEAICSRIKDMTMTIRKIPGTKIANAISGEVIYTPPDGEQRLRDLLTNWEQFMHRRSELDPLIVMAVAHYQFEAIHPFLDGNGRTGRVLNSLFLVDQKLLGLPTLYLSRYIITHKEAYYGLLLEVTRRGSWEKWILYMLQAVEETSRWTTERIDSIRELLEHTSAYVRERAPKIYSWELMEVIFSQPYCRIRNLVEAEIVGRQAASRYLKALSSIGVLEEQQSGREKLFVHPKLLGLLTGHKSTFTPYTAAEEQKPYL</sequence>
<dbReference type="InterPro" id="IPR036597">
    <property type="entry name" value="Fido-like_dom_sf"/>
</dbReference>
<feature type="binding site" evidence="1">
    <location>
        <position position="81"/>
    </location>
    <ligand>
        <name>ATP</name>
        <dbReference type="ChEBI" id="CHEBI:30616"/>
    </ligand>
</feature>
<evidence type="ECO:0000313" key="7">
    <source>
        <dbReference type="Proteomes" id="UP000547674"/>
    </source>
</evidence>
<keyword evidence="1" id="KW-0067">ATP-binding</keyword>
<keyword evidence="1" id="KW-0547">Nucleotide-binding</keyword>
<dbReference type="InterPro" id="IPR003812">
    <property type="entry name" value="Fido"/>
</dbReference>
<accession>A0A7Y2E974</accession>
<feature type="binding site" evidence="1">
    <location>
        <position position="206"/>
    </location>
    <ligand>
        <name>ATP</name>
        <dbReference type="ChEBI" id="CHEBI:30616"/>
    </ligand>
</feature>
<feature type="domain" description="Fido" evidence="5">
    <location>
        <begin position="129"/>
        <end position="270"/>
    </location>
</feature>
<dbReference type="InterPro" id="IPR026287">
    <property type="entry name" value="SoFic-like"/>
</dbReference>
<evidence type="ECO:0000256" key="4">
    <source>
        <dbReference type="SAM" id="MobiDB-lite"/>
    </source>
</evidence>
<dbReference type="PANTHER" id="PTHR13504">
    <property type="entry name" value="FIDO DOMAIN-CONTAINING PROTEIN DDB_G0283145"/>
    <property type="match status" value="1"/>
</dbReference>
<dbReference type="PROSITE" id="PS51459">
    <property type="entry name" value="FIDO"/>
    <property type="match status" value="1"/>
</dbReference>
<feature type="region of interest" description="Disordered" evidence="4">
    <location>
        <begin position="1"/>
        <end position="36"/>
    </location>
</feature>
<dbReference type="Gene3D" id="1.10.3290.10">
    <property type="entry name" value="Fido-like domain"/>
    <property type="match status" value="1"/>
</dbReference>
<feature type="binding site" evidence="1">
    <location>
        <position position="248"/>
    </location>
    <ligand>
        <name>ATP</name>
        <dbReference type="ChEBI" id="CHEBI:30616"/>
    </ligand>
</feature>
<evidence type="ECO:0000256" key="1">
    <source>
        <dbReference type="PIRSR" id="PIRSR038925-1"/>
    </source>
</evidence>
<dbReference type="GO" id="GO:0005524">
    <property type="term" value="F:ATP binding"/>
    <property type="evidence" value="ECO:0007669"/>
    <property type="project" value="UniProtKB-KW"/>
</dbReference>
<evidence type="ECO:0000256" key="2">
    <source>
        <dbReference type="PIRSR" id="PIRSR640198-1"/>
    </source>
</evidence>
<reference evidence="6 7" key="1">
    <citation type="submission" date="2020-03" db="EMBL/GenBank/DDBJ databases">
        <title>Metabolic flexibility allows generalist bacteria to become dominant in a frequently disturbed ecosystem.</title>
        <authorList>
            <person name="Chen Y.-J."/>
            <person name="Leung P.M."/>
            <person name="Bay S.K."/>
            <person name="Hugenholtz P."/>
            <person name="Kessler A.J."/>
            <person name="Shelley G."/>
            <person name="Waite D.W."/>
            <person name="Cook P.L."/>
            <person name="Greening C."/>
        </authorList>
    </citation>
    <scope>NUCLEOTIDE SEQUENCE [LARGE SCALE GENOMIC DNA]</scope>
    <source>
        <strain evidence="6">SS_bin_28</strain>
    </source>
</reference>
<proteinExistence type="predicted"/>
<dbReference type="SUPFAM" id="SSF140931">
    <property type="entry name" value="Fic-like"/>
    <property type="match status" value="1"/>
</dbReference>
<dbReference type="Pfam" id="PF13784">
    <property type="entry name" value="Fic_N"/>
    <property type="match status" value="1"/>
</dbReference>
<dbReference type="EMBL" id="JABDJR010000493">
    <property type="protein sequence ID" value="NNF07531.1"/>
    <property type="molecule type" value="Genomic_DNA"/>
</dbReference>
<feature type="active site" evidence="2">
    <location>
        <position position="206"/>
    </location>
</feature>
<feature type="binding site" evidence="1">
    <location>
        <begin position="211"/>
        <end position="217"/>
    </location>
    <ligand>
        <name>ATP</name>
        <dbReference type="ChEBI" id="CHEBI:30616"/>
    </ligand>
</feature>
<feature type="binding site" evidence="3">
    <location>
        <begin position="210"/>
        <end position="217"/>
    </location>
    <ligand>
        <name>ATP</name>
        <dbReference type="ChEBI" id="CHEBI:30616"/>
    </ligand>
</feature>
<organism evidence="6 7">
    <name type="scientific">Eiseniibacteriota bacterium</name>
    <dbReference type="NCBI Taxonomy" id="2212470"/>
    <lineage>
        <taxon>Bacteria</taxon>
        <taxon>Candidatus Eiseniibacteriota</taxon>
    </lineage>
</organism>
<dbReference type="Proteomes" id="UP000547674">
    <property type="component" value="Unassembled WGS sequence"/>
</dbReference>
<evidence type="ECO:0000313" key="6">
    <source>
        <dbReference type="EMBL" id="NNF07531.1"/>
    </source>
</evidence>
<dbReference type="InterPro" id="IPR025758">
    <property type="entry name" value="Fic/DOC_N"/>
</dbReference>
<protein>
    <submittedName>
        <fullName evidence="6">Fic family protein</fullName>
    </submittedName>
</protein>
<evidence type="ECO:0000259" key="5">
    <source>
        <dbReference type="PROSITE" id="PS51459"/>
    </source>
</evidence>
<feature type="binding site" evidence="3">
    <location>
        <begin position="248"/>
        <end position="249"/>
    </location>
    <ligand>
        <name>ATP</name>
        <dbReference type="ChEBI" id="CHEBI:30616"/>
    </ligand>
</feature>
<dbReference type="InterPro" id="IPR040198">
    <property type="entry name" value="Fido_containing"/>
</dbReference>
<dbReference type="AlphaFoldDB" id="A0A7Y2E974"/>
<dbReference type="Pfam" id="PF02661">
    <property type="entry name" value="Fic"/>
    <property type="match status" value="1"/>
</dbReference>
<dbReference type="InterPro" id="IPR048770">
    <property type="entry name" value="SoFic-like_C"/>
</dbReference>
<evidence type="ECO:0000256" key="3">
    <source>
        <dbReference type="PIRSR" id="PIRSR640198-2"/>
    </source>
</evidence>
<gene>
    <name evidence="6" type="ORF">HKN21_12285</name>
</gene>
<name>A0A7Y2E974_UNCEI</name>
<feature type="compositionally biased region" description="Polar residues" evidence="4">
    <location>
        <begin position="1"/>
        <end position="15"/>
    </location>
</feature>